<accession>A0A430QPI2</accession>
<dbReference type="EMBL" id="QMKO01001496">
    <property type="protein sequence ID" value="RTG89557.1"/>
    <property type="molecule type" value="Genomic_DNA"/>
</dbReference>
<evidence type="ECO:0000256" key="1">
    <source>
        <dbReference type="ARBA" id="ARBA00004123"/>
    </source>
</evidence>
<proteinExistence type="inferred from homology"/>
<evidence type="ECO:0000313" key="7">
    <source>
        <dbReference type="Proteomes" id="UP000290809"/>
    </source>
</evidence>
<comment type="caution">
    <text evidence="6">The sequence shown here is derived from an EMBL/GenBank/DDBJ whole genome shotgun (WGS) entry which is preliminary data.</text>
</comment>
<keyword evidence="3" id="KW-0805">Transcription regulation</keyword>
<evidence type="ECO:0000256" key="3">
    <source>
        <dbReference type="ARBA" id="ARBA00023015"/>
    </source>
</evidence>
<dbReference type="GO" id="GO:0070847">
    <property type="term" value="C:core mediator complex"/>
    <property type="evidence" value="ECO:0007669"/>
    <property type="project" value="TreeGrafter"/>
</dbReference>
<evidence type="ECO:0000256" key="5">
    <source>
        <dbReference type="ARBA" id="ARBA00023242"/>
    </source>
</evidence>
<protein>
    <submittedName>
        <fullName evidence="6">Mediator of RNA polymerase II transcription subunit 17</fullName>
    </submittedName>
</protein>
<dbReference type="GO" id="GO:0006357">
    <property type="term" value="P:regulation of transcription by RNA polymerase II"/>
    <property type="evidence" value="ECO:0007669"/>
    <property type="project" value="InterPro"/>
</dbReference>
<dbReference type="GO" id="GO:0003712">
    <property type="term" value="F:transcription coregulator activity"/>
    <property type="evidence" value="ECO:0007669"/>
    <property type="project" value="InterPro"/>
</dbReference>
<dbReference type="STRING" id="6184.A0A430QPI2"/>
<dbReference type="PANTHER" id="PTHR13114:SF7">
    <property type="entry name" value="MEDIATOR OF RNA POLYMERASE II TRANSCRIPTION SUBUNIT 17"/>
    <property type="match status" value="1"/>
</dbReference>
<keyword evidence="7" id="KW-1185">Reference proteome</keyword>
<keyword evidence="4" id="KW-0804">Transcription</keyword>
<dbReference type="GO" id="GO:0016592">
    <property type="term" value="C:mediator complex"/>
    <property type="evidence" value="ECO:0007669"/>
    <property type="project" value="InterPro"/>
</dbReference>
<organism evidence="6 7">
    <name type="scientific">Schistosoma bovis</name>
    <name type="common">Blood fluke</name>
    <dbReference type="NCBI Taxonomy" id="6184"/>
    <lineage>
        <taxon>Eukaryota</taxon>
        <taxon>Metazoa</taxon>
        <taxon>Spiralia</taxon>
        <taxon>Lophotrochozoa</taxon>
        <taxon>Platyhelminthes</taxon>
        <taxon>Trematoda</taxon>
        <taxon>Digenea</taxon>
        <taxon>Strigeidida</taxon>
        <taxon>Schistosomatoidea</taxon>
        <taxon>Schistosomatidae</taxon>
        <taxon>Schistosoma</taxon>
    </lineage>
</organism>
<dbReference type="Proteomes" id="UP000290809">
    <property type="component" value="Unassembled WGS sequence"/>
</dbReference>
<sequence length="825" mass="92113">MPVPYPQHPIPIEALSEYDIREILLDGHEILEKPLTPAANFQRIINHIDFSESSSYSDNCSQNKESEFFPKNFTPKIWENVKETLRTTLIEINALVDVLSIIKEGKYLAINPVADDSQETNLSLYLSGKKRSIAAAADILMKGAERLRRRHSELIDARVRRLNSVVPPQFDSAHNSFHKALMHLRQEWRLKLHQNSILGDVSLRSVGSHFRESGNFEIRESDGFADSKSDVESQDDKCVDAVTGVMIIFSQSMEALLNLSHGPGLLNVEFLESDINSLPTPLLEFIFHKQQISSCSRDPLPINQRQKLFKAQRLLACREILSLLSCEASTSKEYNHLTGSVAFATQDKIIATLFPGVQICLSSAVRPTVFGEDVSVDERPKLQDKKSDHTVSTMDYSNCINLQLHRMLAGQHRAVWPNLASLPQPTCGPVEIPLYYRSGGANGLHASKFSSLPYSTKFSGFSVAVASVSGFASQAASALCVIHSTNRTNSNTVEKTNTFNQRSQPIFAGQDRLSLFTEWGHSLPGGACVPSVGFRHGVPNSADDSVPGTSDIAMLEYTLLSRGVDEDTMKTVLGTNPSLLSRTIAISRHHYLRDQVYSIISELSQCSPIKIIAHWDTFNSATETSVRLCFYCTDYDAYRSWLGVTITPNGLVVLYADPPRTYRLGMDLNRLRDVLNNQFISIMHLRNIINRIQESLFNVSDNNCSTTKVLYTQMNYIDILAIKILGWVRLGNNPFSALANPEEIGDGPVIVKMFASPSAKHLICLRASAVMDIRMFVSRCSPCDYPFTTDHKDIFSNQDFREVFLSHMYGKSLVSKVEALMTLLS</sequence>
<evidence type="ECO:0000256" key="2">
    <source>
        <dbReference type="ARBA" id="ARBA00005635"/>
    </source>
</evidence>
<gene>
    <name evidence="6" type="ORF">DC041_0005787</name>
</gene>
<evidence type="ECO:0000313" key="6">
    <source>
        <dbReference type="EMBL" id="RTG89557.1"/>
    </source>
</evidence>
<keyword evidence="5" id="KW-0539">Nucleus</keyword>
<evidence type="ECO:0000256" key="4">
    <source>
        <dbReference type="ARBA" id="ARBA00023163"/>
    </source>
</evidence>
<name>A0A430QPI2_SCHBO</name>
<dbReference type="AlphaFoldDB" id="A0A430QPI2"/>
<reference evidence="6 7" key="1">
    <citation type="journal article" date="2019" name="PLoS Pathog.">
        <title>Genome sequence of the bovine parasite Schistosoma bovis Tanzania.</title>
        <authorList>
            <person name="Oey H."/>
            <person name="Zakrzewski M."/>
            <person name="Gobert G."/>
            <person name="Gravermann K."/>
            <person name="Stoye J."/>
            <person name="Jones M."/>
            <person name="Mcmanus D."/>
            <person name="Krause L."/>
        </authorList>
    </citation>
    <scope>NUCLEOTIDE SEQUENCE [LARGE SCALE GENOMIC DNA]</scope>
    <source>
        <strain evidence="6 7">TAN1997</strain>
    </source>
</reference>
<dbReference type="InterPro" id="IPR019313">
    <property type="entry name" value="Mediator_Med17"/>
</dbReference>
<dbReference type="PANTHER" id="PTHR13114">
    <property type="entry name" value="MEDIATOR OF RNA POLYMERASE II TRANSCRIPTION SUBUNIT 17"/>
    <property type="match status" value="1"/>
</dbReference>
<comment type="similarity">
    <text evidence="2">Belongs to the Mediator complex subunit 17 family.</text>
</comment>
<comment type="subcellular location">
    <subcellularLocation>
        <location evidence="1">Nucleus</location>
    </subcellularLocation>
</comment>